<proteinExistence type="predicted"/>
<sequence length="99" mass="11343">MKTEQYIDDLIRREKQTVPNPFLSTHVMVEIEKPPRSERERKRAPVWQTFAVAAGMAAVAFLGISAGNSYIDNSSPKTVININDSQIESLEYYNFDNYE</sequence>
<reference evidence="2" key="1">
    <citation type="submission" date="2019-08" db="EMBL/GenBank/DDBJ databases">
        <authorList>
            <person name="Kucharzyk K."/>
            <person name="Murdoch R.W."/>
            <person name="Higgins S."/>
            <person name="Loffler F."/>
        </authorList>
    </citation>
    <scope>NUCLEOTIDE SEQUENCE</scope>
</reference>
<evidence type="ECO:0000313" key="2">
    <source>
        <dbReference type="EMBL" id="MPM29882.1"/>
    </source>
</evidence>
<gene>
    <name evidence="2" type="ORF">SDC9_76423</name>
</gene>
<evidence type="ECO:0000256" key="1">
    <source>
        <dbReference type="SAM" id="Phobius"/>
    </source>
</evidence>
<dbReference type="EMBL" id="VSSQ01005631">
    <property type="protein sequence ID" value="MPM29882.1"/>
    <property type="molecule type" value="Genomic_DNA"/>
</dbReference>
<keyword evidence="1" id="KW-0472">Membrane</keyword>
<accession>A0A644YMN1</accession>
<organism evidence="2">
    <name type="scientific">bioreactor metagenome</name>
    <dbReference type="NCBI Taxonomy" id="1076179"/>
    <lineage>
        <taxon>unclassified sequences</taxon>
        <taxon>metagenomes</taxon>
        <taxon>ecological metagenomes</taxon>
    </lineage>
</organism>
<comment type="caution">
    <text evidence="2">The sequence shown here is derived from an EMBL/GenBank/DDBJ whole genome shotgun (WGS) entry which is preliminary data.</text>
</comment>
<keyword evidence="1" id="KW-1133">Transmembrane helix</keyword>
<dbReference type="AlphaFoldDB" id="A0A644YMN1"/>
<feature type="transmembrane region" description="Helical" evidence="1">
    <location>
        <begin position="46"/>
        <end position="66"/>
    </location>
</feature>
<keyword evidence="1" id="KW-0812">Transmembrane</keyword>
<protein>
    <submittedName>
        <fullName evidence="2">Uncharacterized protein</fullName>
    </submittedName>
</protein>
<name>A0A644YMN1_9ZZZZ</name>